<dbReference type="RefSeq" id="WP_204682805.1">
    <property type="nucleotide sequence ID" value="NZ_BSNR01000002.1"/>
</dbReference>
<dbReference type="InterPro" id="IPR002645">
    <property type="entry name" value="STAS_dom"/>
</dbReference>
<dbReference type="InterPro" id="IPR052746">
    <property type="entry name" value="MlaB_ABC_Transporter"/>
</dbReference>
<dbReference type="PANTHER" id="PTHR35849">
    <property type="entry name" value="BLR2341 PROTEIN"/>
    <property type="match status" value="1"/>
</dbReference>
<dbReference type="InterPro" id="IPR058548">
    <property type="entry name" value="MlaB-like_STAS"/>
</dbReference>
<evidence type="ECO:0000259" key="1">
    <source>
        <dbReference type="PROSITE" id="PS50801"/>
    </source>
</evidence>
<feature type="domain" description="STAS" evidence="1">
    <location>
        <begin position="3"/>
        <end position="105"/>
    </location>
</feature>
<dbReference type="SUPFAM" id="SSF52091">
    <property type="entry name" value="SpoIIaa-like"/>
    <property type="match status" value="1"/>
</dbReference>
<organism evidence="2 3">
    <name type="scientific">Dyella flava</name>
    <dbReference type="NCBI Taxonomy" id="1920170"/>
    <lineage>
        <taxon>Bacteria</taxon>
        <taxon>Pseudomonadati</taxon>
        <taxon>Pseudomonadota</taxon>
        <taxon>Gammaproteobacteria</taxon>
        <taxon>Lysobacterales</taxon>
        <taxon>Rhodanobacteraceae</taxon>
        <taxon>Dyella</taxon>
    </lineage>
</organism>
<name>A0ABS2K7I2_9GAMM</name>
<dbReference type="EMBL" id="JADIKE010000036">
    <property type="protein sequence ID" value="MBM7126278.1"/>
    <property type="molecule type" value="Genomic_DNA"/>
</dbReference>
<dbReference type="PROSITE" id="PS50801">
    <property type="entry name" value="STAS"/>
    <property type="match status" value="1"/>
</dbReference>
<accession>A0ABS2K7I2</accession>
<evidence type="ECO:0000313" key="3">
    <source>
        <dbReference type="Proteomes" id="UP001430149"/>
    </source>
</evidence>
<dbReference type="Proteomes" id="UP001430149">
    <property type="component" value="Unassembled WGS sequence"/>
</dbReference>
<proteinExistence type="predicted"/>
<dbReference type="Pfam" id="PF13466">
    <property type="entry name" value="STAS_2"/>
    <property type="match status" value="1"/>
</dbReference>
<dbReference type="PANTHER" id="PTHR35849:SF2">
    <property type="entry name" value="BLR2341 PROTEIN"/>
    <property type="match status" value="1"/>
</dbReference>
<comment type="caution">
    <text evidence="2">The sequence shown here is derived from an EMBL/GenBank/DDBJ whole genome shotgun (WGS) entry which is preliminary data.</text>
</comment>
<gene>
    <name evidence="2" type="ORF">ISP19_12940</name>
</gene>
<dbReference type="InterPro" id="IPR036513">
    <property type="entry name" value="STAS_dom_sf"/>
</dbReference>
<dbReference type="Gene3D" id="3.30.750.24">
    <property type="entry name" value="STAS domain"/>
    <property type="match status" value="1"/>
</dbReference>
<protein>
    <submittedName>
        <fullName evidence="2">STAS domain-containing protein</fullName>
    </submittedName>
</protein>
<sequence>MGSKNKSDAAKGPVRVGMPSDFRIAEVTDMHRQLSAALDVSEIVLDGGAVERVDTAALQLLVVFQHEARKRGNAVQWASASAPLHDAASQLGLAEVLTLPAKQPA</sequence>
<reference evidence="2" key="1">
    <citation type="submission" date="2020-10" db="EMBL/GenBank/DDBJ databases">
        <title>Phylogeny of dyella-like bacteria.</title>
        <authorList>
            <person name="Fu J."/>
        </authorList>
    </citation>
    <scope>NUCLEOTIDE SEQUENCE</scope>
    <source>
        <strain evidence="2">DHOC52</strain>
    </source>
</reference>
<evidence type="ECO:0000313" key="2">
    <source>
        <dbReference type="EMBL" id="MBM7126278.1"/>
    </source>
</evidence>
<keyword evidence="3" id="KW-1185">Reference proteome</keyword>